<evidence type="ECO:0000313" key="2">
    <source>
        <dbReference type="EMBL" id="VAX31956.1"/>
    </source>
</evidence>
<reference evidence="2" key="1">
    <citation type="submission" date="2018-06" db="EMBL/GenBank/DDBJ databases">
        <authorList>
            <person name="Zhirakovskaya E."/>
        </authorList>
    </citation>
    <scope>NUCLEOTIDE SEQUENCE</scope>
</reference>
<proteinExistence type="predicted"/>
<dbReference type="PANTHER" id="PTHR42741:SF3">
    <property type="entry name" value="NITROREDUCTASE FAMILY PROTEIN"/>
    <property type="match status" value="1"/>
</dbReference>
<accession>A0A3B1CN37</accession>
<dbReference type="AlphaFoldDB" id="A0A3B1CN37"/>
<evidence type="ECO:0000259" key="1">
    <source>
        <dbReference type="Pfam" id="PF00881"/>
    </source>
</evidence>
<gene>
    <name evidence="2" type="ORF">MNBD_NITROSPIRAE01-1822</name>
</gene>
<feature type="domain" description="Nitroreductase" evidence="1">
    <location>
        <begin position="334"/>
        <end position="505"/>
    </location>
</feature>
<dbReference type="SUPFAM" id="SSF55469">
    <property type="entry name" value="FMN-dependent nitroreductase-like"/>
    <property type="match status" value="2"/>
</dbReference>
<dbReference type="InterPro" id="IPR029479">
    <property type="entry name" value="Nitroreductase"/>
</dbReference>
<dbReference type="InterPro" id="IPR000415">
    <property type="entry name" value="Nitroreductase-like"/>
</dbReference>
<dbReference type="PANTHER" id="PTHR42741">
    <property type="entry name" value="NITROREDUCTASE FAMILY PROTEIN"/>
    <property type="match status" value="1"/>
</dbReference>
<dbReference type="GO" id="GO:0016491">
    <property type="term" value="F:oxidoreductase activity"/>
    <property type="evidence" value="ECO:0007669"/>
    <property type="project" value="InterPro"/>
</dbReference>
<organism evidence="2">
    <name type="scientific">hydrothermal vent metagenome</name>
    <dbReference type="NCBI Taxonomy" id="652676"/>
    <lineage>
        <taxon>unclassified sequences</taxon>
        <taxon>metagenomes</taxon>
        <taxon>ecological metagenomes</taxon>
    </lineage>
</organism>
<protein>
    <recommendedName>
        <fullName evidence="1">Nitroreductase domain-containing protein</fullName>
    </recommendedName>
</protein>
<sequence length="513" mass="57824">MHQMDQKSIAAIYHQKTKYYESEMNQQQSPLNWSAQPSPFKAYRSEKKIDMTPYLPLRNNPFTGEPLEPPSEETGYPFSLAALARLLYFTNGVTGILQYPSGESLSMRAAPTAGGLYPTEIYVAIRDSSILEDGIYNFQADEHALTPVWEGNFWTEFQKYCFEDEAVAQCNLLIITTAVFQRSAWRYHERAYRRILLDTGHVLGNLISYAPEEGFMPHPIGSFIDNALNHLLLLEDSKEAVLSVVALPKTRVETNAQGATQRYRYPLENNDDAQVDPLLLQLHRASSITQLDESSPLEKTMSVPQSLEEKNTFKETTLLTDDTIDWQKGIAQTILRRRSTRAYTGDAFSKEQFSALLDYAYPNPPLSPTPFFSADVLETYIVVQNISGLEAGVYYYAPKSRELRLIYAGDFKTQSWHFSLGQDLSRDAAALVIHTAHLENAMLAYGDRAYRYLHLDAGQIGERINLAAIRLNLGVSGIGGFYDDEVNALLGLPLEQIIVYITTLGQAHNSRRS</sequence>
<feature type="domain" description="Nitroreductase" evidence="1">
    <location>
        <begin position="108"/>
        <end position="245"/>
    </location>
</feature>
<dbReference type="Gene3D" id="3.40.109.10">
    <property type="entry name" value="NADH Oxidase"/>
    <property type="match status" value="2"/>
</dbReference>
<dbReference type="Pfam" id="PF00881">
    <property type="entry name" value="Nitroreductase"/>
    <property type="match status" value="2"/>
</dbReference>
<dbReference type="EMBL" id="UOGF01000081">
    <property type="protein sequence ID" value="VAX31956.1"/>
    <property type="molecule type" value="Genomic_DNA"/>
</dbReference>
<dbReference type="CDD" id="cd02142">
    <property type="entry name" value="McbC_SagB-like_oxidoreductase"/>
    <property type="match status" value="2"/>
</dbReference>
<dbReference type="NCBIfam" id="TIGR03605">
    <property type="entry name" value="antibiot_sagB"/>
    <property type="match status" value="2"/>
</dbReference>
<name>A0A3B1CN37_9ZZZZ</name>
<dbReference type="InterPro" id="IPR020051">
    <property type="entry name" value="SagB-type_dehydrogenase"/>
</dbReference>